<dbReference type="InterPro" id="IPR052543">
    <property type="entry name" value="HTH_Metal-responsive_Reg"/>
</dbReference>
<dbReference type="InterPro" id="IPR036390">
    <property type="entry name" value="WH_DNA-bd_sf"/>
</dbReference>
<dbReference type="GO" id="GO:0003677">
    <property type="term" value="F:DNA binding"/>
    <property type="evidence" value="ECO:0007669"/>
    <property type="project" value="TreeGrafter"/>
</dbReference>
<dbReference type="KEGG" id="pxn:HU772_021690"/>
<dbReference type="GO" id="GO:0097063">
    <property type="term" value="F:cadmium ion sensor activity"/>
    <property type="evidence" value="ECO:0007669"/>
    <property type="project" value="TreeGrafter"/>
</dbReference>
<dbReference type="Gene3D" id="1.10.10.10">
    <property type="entry name" value="Winged helix-like DNA-binding domain superfamily/Winged helix DNA-binding domain"/>
    <property type="match status" value="1"/>
</dbReference>
<dbReference type="PROSITE" id="PS50987">
    <property type="entry name" value="HTH_ARSR_2"/>
    <property type="match status" value="1"/>
</dbReference>
<evidence type="ECO:0000313" key="2">
    <source>
        <dbReference type="EMBL" id="QXI37906.1"/>
    </source>
</evidence>
<dbReference type="GO" id="GO:0010288">
    <property type="term" value="P:response to lead ion"/>
    <property type="evidence" value="ECO:0007669"/>
    <property type="project" value="TreeGrafter"/>
</dbReference>
<evidence type="ECO:0000313" key="3">
    <source>
        <dbReference type="Proteomes" id="UP000633418"/>
    </source>
</evidence>
<dbReference type="CDD" id="cd00090">
    <property type="entry name" value="HTH_ARSR"/>
    <property type="match status" value="1"/>
</dbReference>
<organism evidence="2 3">
    <name type="scientific">Pseudomonas xantholysinigenes</name>
    <dbReference type="NCBI Taxonomy" id="2745490"/>
    <lineage>
        <taxon>Bacteria</taxon>
        <taxon>Pseudomonadati</taxon>
        <taxon>Pseudomonadota</taxon>
        <taxon>Gammaproteobacteria</taxon>
        <taxon>Pseudomonadales</taxon>
        <taxon>Pseudomonadaceae</taxon>
        <taxon>Pseudomonas</taxon>
    </lineage>
</organism>
<dbReference type="GO" id="GO:0003700">
    <property type="term" value="F:DNA-binding transcription factor activity"/>
    <property type="evidence" value="ECO:0007669"/>
    <property type="project" value="InterPro"/>
</dbReference>
<name>A0A9E6PV85_9PSED</name>
<dbReference type="RefSeq" id="WP_186662632.1">
    <property type="nucleotide sequence ID" value="NZ_CP077095.1"/>
</dbReference>
<dbReference type="Proteomes" id="UP000633418">
    <property type="component" value="Chromosome"/>
</dbReference>
<dbReference type="GO" id="GO:0032791">
    <property type="term" value="F:lead ion binding"/>
    <property type="evidence" value="ECO:0007669"/>
    <property type="project" value="TreeGrafter"/>
</dbReference>
<gene>
    <name evidence="2" type="ORF">HU772_021690</name>
</gene>
<dbReference type="PANTHER" id="PTHR39168">
    <property type="entry name" value="TRANSCRIPTIONAL REGULATOR-RELATED"/>
    <property type="match status" value="1"/>
</dbReference>
<dbReference type="SUPFAM" id="SSF46785">
    <property type="entry name" value="Winged helix' DNA-binding domain"/>
    <property type="match status" value="1"/>
</dbReference>
<reference evidence="2 3" key="2">
    <citation type="journal article" date="2021" name="Microorganisms">
        <title>The Ever-Expanding Pseudomonas Genus: Description of 43 New Species and Partition of the Pseudomonas putida Group.</title>
        <authorList>
            <person name="Girard L."/>
            <person name="Lood C."/>
            <person name="Hofte M."/>
            <person name="Vandamme P."/>
            <person name="Rokni-Zadeh H."/>
            <person name="van Noort V."/>
            <person name="Lavigne R."/>
            <person name="De Mot R."/>
        </authorList>
    </citation>
    <scope>NUCLEOTIDE SEQUENCE [LARGE SCALE GENOMIC DNA]</scope>
    <source>
        <strain evidence="2 3">RW9S1A</strain>
    </source>
</reference>
<accession>A0A9E6PV85</accession>
<sequence length="236" mass="25351">MNEVRSISQVASLMADPKRSAMLWALIDGTPRAADELALLTGLSTASACAHLSLLSTAGLLRLEPRGRKRYFRLATPEICAAVEALASVRLETARNERKATALQIPLSMRRARLCGDHLGGEVAAELFQRLLDSGWLEGSAPQLCVSAEGKARLEALGVFIDALVPDGRRGCVACHCSEWSDQGAHLGGRLGQAFLKLFLQSGWVREQDGNRAVQLTPSGLRQINAIARLSARQAG</sequence>
<dbReference type="GO" id="GO:0046686">
    <property type="term" value="P:response to cadmium ion"/>
    <property type="evidence" value="ECO:0007669"/>
    <property type="project" value="TreeGrafter"/>
</dbReference>
<reference evidence="2 3" key="1">
    <citation type="journal article" date="2020" name="Microorganisms">
        <title>Reliable Identification of Environmental Pseudomonas Isolates Using the rpoD Gene.</title>
        <authorList>
            <consortium name="The Broad Institute Genome Sequencing Platform"/>
            <person name="Girard L."/>
            <person name="Lood C."/>
            <person name="Rokni-Zadeh H."/>
            <person name="van Noort V."/>
            <person name="Lavigne R."/>
            <person name="De Mot R."/>
        </authorList>
    </citation>
    <scope>NUCLEOTIDE SEQUENCE [LARGE SCALE GENOMIC DNA]</scope>
    <source>
        <strain evidence="2 3">RW9S1A</strain>
    </source>
</reference>
<evidence type="ECO:0000259" key="1">
    <source>
        <dbReference type="PROSITE" id="PS50987"/>
    </source>
</evidence>
<dbReference type="PANTHER" id="PTHR39168:SF1">
    <property type="entry name" value="TRANSCRIPTIONAL REGULATORY PROTEIN"/>
    <property type="match status" value="1"/>
</dbReference>
<dbReference type="InterPro" id="IPR001845">
    <property type="entry name" value="HTH_ArsR_DNA-bd_dom"/>
</dbReference>
<protein>
    <submittedName>
        <fullName evidence="2">ArsR family transcriptional regulator</fullName>
    </submittedName>
</protein>
<dbReference type="SMART" id="SM00418">
    <property type="entry name" value="HTH_ARSR"/>
    <property type="match status" value="1"/>
</dbReference>
<dbReference type="InterPro" id="IPR036388">
    <property type="entry name" value="WH-like_DNA-bd_sf"/>
</dbReference>
<dbReference type="EMBL" id="CP077095">
    <property type="protein sequence ID" value="QXI37906.1"/>
    <property type="molecule type" value="Genomic_DNA"/>
</dbReference>
<proteinExistence type="predicted"/>
<dbReference type="AlphaFoldDB" id="A0A9E6PV85"/>
<keyword evidence="3" id="KW-1185">Reference proteome</keyword>
<dbReference type="InterPro" id="IPR011991">
    <property type="entry name" value="ArsR-like_HTH"/>
</dbReference>
<feature type="domain" description="HTH arsR-type" evidence="1">
    <location>
        <begin position="1"/>
        <end position="94"/>
    </location>
</feature>